<feature type="region of interest" description="Disordered" evidence="1">
    <location>
        <begin position="84"/>
        <end position="111"/>
    </location>
</feature>
<evidence type="ECO:0000313" key="3">
    <source>
        <dbReference type="Proteomes" id="UP001279734"/>
    </source>
</evidence>
<organism evidence="2 3">
    <name type="scientific">Nepenthes gracilis</name>
    <name type="common">Slender pitcher plant</name>
    <dbReference type="NCBI Taxonomy" id="150966"/>
    <lineage>
        <taxon>Eukaryota</taxon>
        <taxon>Viridiplantae</taxon>
        <taxon>Streptophyta</taxon>
        <taxon>Embryophyta</taxon>
        <taxon>Tracheophyta</taxon>
        <taxon>Spermatophyta</taxon>
        <taxon>Magnoliopsida</taxon>
        <taxon>eudicotyledons</taxon>
        <taxon>Gunneridae</taxon>
        <taxon>Pentapetalae</taxon>
        <taxon>Caryophyllales</taxon>
        <taxon>Nepenthaceae</taxon>
        <taxon>Nepenthes</taxon>
    </lineage>
</organism>
<protein>
    <submittedName>
        <fullName evidence="2">Uncharacterized protein</fullName>
    </submittedName>
</protein>
<dbReference type="AlphaFoldDB" id="A0AAD3TC64"/>
<dbReference type="Proteomes" id="UP001279734">
    <property type="component" value="Unassembled WGS sequence"/>
</dbReference>
<accession>A0AAD3TC64</accession>
<reference evidence="2" key="1">
    <citation type="submission" date="2023-05" db="EMBL/GenBank/DDBJ databases">
        <title>Nepenthes gracilis genome sequencing.</title>
        <authorList>
            <person name="Fukushima K."/>
        </authorList>
    </citation>
    <scope>NUCLEOTIDE SEQUENCE</scope>
    <source>
        <strain evidence="2">SING2019-196</strain>
    </source>
</reference>
<proteinExistence type="predicted"/>
<name>A0AAD3TC64_NEPGR</name>
<evidence type="ECO:0000256" key="1">
    <source>
        <dbReference type="SAM" id="MobiDB-lite"/>
    </source>
</evidence>
<keyword evidence="3" id="KW-1185">Reference proteome</keyword>
<gene>
    <name evidence="2" type="ORF">Nepgr_028402</name>
</gene>
<evidence type="ECO:0000313" key="2">
    <source>
        <dbReference type="EMBL" id="GMH26559.1"/>
    </source>
</evidence>
<comment type="caution">
    <text evidence="2">The sequence shown here is derived from an EMBL/GenBank/DDBJ whole genome shotgun (WGS) entry which is preliminary data.</text>
</comment>
<sequence length="111" mass="11893">MFPFDEARRCGLKMGAEDATQRCGMETRTGDEVQVDPSSNPFEVLSLTDTAEASPQVPNPVTCGATAIAKILVQVSTICNNAHSSRRIADPPNGNASIKTKSKGPERFEVQ</sequence>
<dbReference type="EMBL" id="BSYO01000031">
    <property type="protein sequence ID" value="GMH26559.1"/>
    <property type="molecule type" value="Genomic_DNA"/>
</dbReference>